<comment type="caution">
    <text evidence="3">The sequence shown here is derived from an EMBL/GenBank/DDBJ whole genome shotgun (WGS) entry which is preliminary data.</text>
</comment>
<dbReference type="Pfam" id="PF19590">
    <property type="entry name" value="TrbL_3"/>
    <property type="match status" value="1"/>
</dbReference>
<gene>
    <name evidence="3" type="ORF">C450_11913</name>
</gene>
<protein>
    <recommendedName>
        <fullName evidence="5">TrbL/VirB6 plasmid conjugal transfer protein</fullName>
    </recommendedName>
</protein>
<dbReference type="PATRIC" id="fig|1227456.3.peg.2417"/>
<feature type="transmembrane region" description="Helical" evidence="2">
    <location>
        <begin position="244"/>
        <end position="261"/>
    </location>
</feature>
<feature type="transmembrane region" description="Helical" evidence="2">
    <location>
        <begin position="388"/>
        <end position="413"/>
    </location>
</feature>
<feature type="compositionally biased region" description="Polar residues" evidence="1">
    <location>
        <begin position="32"/>
        <end position="50"/>
    </location>
</feature>
<evidence type="ECO:0008006" key="5">
    <source>
        <dbReference type="Google" id="ProtNLM"/>
    </source>
</evidence>
<name>M0N5S9_9EURY</name>
<feature type="region of interest" description="Disordered" evidence="1">
    <location>
        <begin position="495"/>
        <end position="735"/>
    </location>
</feature>
<keyword evidence="4" id="KW-1185">Reference proteome</keyword>
<dbReference type="InterPro" id="IPR045782">
    <property type="entry name" value="TrbL_3"/>
</dbReference>
<accession>M0N5S9</accession>
<feature type="compositionally biased region" description="Polar residues" evidence="1">
    <location>
        <begin position="679"/>
        <end position="692"/>
    </location>
</feature>
<feature type="transmembrane region" description="Helical" evidence="2">
    <location>
        <begin position="355"/>
        <end position="376"/>
    </location>
</feature>
<evidence type="ECO:0000256" key="1">
    <source>
        <dbReference type="SAM" id="MobiDB-lite"/>
    </source>
</evidence>
<evidence type="ECO:0000313" key="4">
    <source>
        <dbReference type="Proteomes" id="UP000011625"/>
    </source>
</evidence>
<dbReference type="STRING" id="1227456.C450_11913"/>
<feature type="compositionally biased region" description="Polar residues" evidence="1">
    <location>
        <begin position="568"/>
        <end position="583"/>
    </location>
</feature>
<dbReference type="AlphaFoldDB" id="M0N5S9"/>
<feature type="compositionally biased region" description="Basic and acidic residues" evidence="1">
    <location>
        <begin position="693"/>
        <end position="706"/>
    </location>
</feature>
<feature type="compositionally biased region" description="Gly residues" evidence="1">
    <location>
        <begin position="453"/>
        <end position="467"/>
    </location>
</feature>
<organism evidence="3 4">
    <name type="scientific">Halococcus salifodinae DSM 8989</name>
    <dbReference type="NCBI Taxonomy" id="1227456"/>
    <lineage>
        <taxon>Archaea</taxon>
        <taxon>Methanobacteriati</taxon>
        <taxon>Methanobacteriota</taxon>
        <taxon>Stenosarchaea group</taxon>
        <taxon>Halobacteria</taxon>
        <taxon>Halobacteriales</taxon>
        <taxon>Halococcaceae</taxon>
        <taxon>Halococcus</taxon>
    </lineage>
</organism>
<feature type="compositionally biased region" description="Acidic residues" evidence="1">
    <location>
        <begin position="717"/>
        <end position="726"/>
    </location>
</feature>
<feature type="compositionally biased region" description="Acidic residues" evidence="1">
    <location>
        <begin position="437"/>
        <end position="449"/>
    </location>
</feature>
<feature type="compositionally biased region" description="Low complexity" evidence="1">
    <location>
        <begin position="652"/>
        <end position="673"/>
    </location>
</feature>
<sequence length="735" mass="76681">MSTPVQRLGVVLVTMALLLSSVAPAAVGQEVGPNTTNGTATNESTDLSTYSPAELRNLSNEQIRSGLGNTTEADLSEAQKDVLNERISSEQGSFSEFIDGIGTCAGAPISCALDNTRAAGEGIYELGGGSGNLVPSGGEVASDVANWTKDRANETIRPLLGVAMEFVVGTPTPENEGWRGITGQPTNSSANASLAQGVWRTGYNEVYLDYSFLYAFVFLMVCTVALLGIFPWQGLLHSYAKYKVVSAIVLATLILTLWWPVGTFLLKMSDAVAVSIAPSPVELTNSLGSILKSGSSVILLALAKLLFSMGEVLLLALVYGLRWGLIIVGMFAMPLILVLALVGPHPRLRQLGSTLAWQFVGLLVMTWPVAFMMRLGYELQWGFSTSGLANFVLSLAMLAVGLVIPLVISISLLRAPPSITAIAAGATGAAASLSLREDEDDYSTDDYDSDSSSGGGSGGDSGSGGDAASGPSPGIEPYSGPTPSERIAVVIAGTQAPGPHQPHTVAAGAGTTDSPQRVTARDVIDVPQRNDGNDAVTAGDRLGQRPTSAAMDGTTRSHQGRDQMSPADASTPTNTGASGTETPSALPEPTYVPSSSEPPTGDDDAVTTAERKREQTRDGAASEEASTLEQRRRLHSGTDEPPDRTNATPGETDASSSNTSDAATDSSPSTAATDRTESDISFTRTHDGPSTLSDERWAALKRRYGDGVDDTPQGDTDTTELAEDDRDGGQEGESR</sequence>
<keyword evidence="2" id="KW-1133">Transmembrane helix</keyword>
<feature type="transmembrane region" description="Helical" evidence="2">
    <location>
        <begin position="297"/>
        <end position="318"/>
    </location>
</feature>
<feature type="transmembrane region" description="Helical" evidence="2">
    <location>
        <begin position="212"/>
        <end position="232"/>
    </location>
</feature>
<reference evidence="3 4" key="1">
    <citation type="journal article" date="2014" name="PLoS Genet.">
        <title>Phylogenetically driven sequencing of extremely halophilic archaea reveals strategies for static and dynamic osmo-response.</title>
        <authorList>
            <person name="Becker E.A."/>
            <person name="Seitzer P.M."/>
            <person name="Tritt A."/>
            <person name="Larsen D."/>
            <person name="Krusor M."/>
            <person name="Yao A.I."/>
            <person name="Wu D."/>
            <person name="Madern D."/>
            <person name="Eisen J.A."/>
            <person name="Darling A.E."/>
            <person name="Facciotti M.T."/>
        </authorList>
    </citation>
    <scope>NUCLEOTIDE SEQUENCE [LARGE SCALE GENOMIC DNA]</scope>
    <source>
        <strain evidence="3 4">DSM 8989</strain>
    </source>
</reference>
<dbReference type="EMBL" id="AOME01000059">
    <property type="protein sequence ID" value="EMA52020.1"/>
    <property type="molecule type" value="Genomic_DNA"/>
</dbReference>
<evidence type="ECO:0000256" key="2">
    <source>
        <dbReference type="SAM" id="Phobius"/>
    </source>
</evidence>
<feature type="region of interest" description="Disordered" evidence="1">
    <location>
        <begin position="28"/>
        <end position="50"/>
    </location>
</feature>
<keyword evidence="2" id="KW-0472">Membrane</keyword>
<keyword evidence="2" id="KW-0812">Transmembrane</keyword>
<dbReference type="Proteomes" id="UP000011625">
    <property type="component" value="Unassembled WGS sequence"/>
</dbReference>
<proteinExistence type="predicted"/>
<evidence type="ECO:0000313" key="3">
    <source>
        <dbReference type="EMBL" id="EMA52020.1"/>
    </source>
</evidence>
<feature type="region of interest" description="Disordered" evidence="1">
    <location>
        <begin position="435"/>
        <end position="483"/>
    </location>
</feature>
<feature type="transmembrane region" description="Helical" evidence="2">
    <location>
        <begin position="325"/>
        <end position="343"/>
    </location>
</feature>